<evidence type="ECO:0000259" key="8">
    <source>
        <dbReference type="Pfam" id="PF25917"/>
    </source>
</evidence>
<dbReference type="Gene3D" id="2.40.420.20">
    <property type="match status" value="1"/>
</dbReference>
<comment type="subcellular location">
    <subcellularLocation>
        <location evidence="1">Cell membrane</location>
    </subcellularLocation>
</comment>
<proteinExistence type="inferred from homology"/>
<keyword evidence="4" id="KW-0997">Cell inner membrane</keyword>
<dbReference type="Pfam" id="PF25944">
    <property type="entry name" value="Beta-barrel_RND"/>
    <property type="match status" value="1"/>
</dbReference>
<dbReference type="Pfam" id="PF25876">
    <property type="entry name" value="HH_MFP_RND"/>
    <property type="match status" value="1"/>
</dbReference>
<feature type="domain" description="YknX-like C-terminal permuted SH3-like" evidence="10">
    <location>
        <begin position="299"/>
        <end position="365"/>
    </location>
</feature>
<evidence type="ECO:0000256" key="2">
    <source>
        <dbReference type="ARBA" id="ARBA00009477"/>
    </source>
</evidence>
<dbReference type="InterPro" id="IPR058626">
    <property type="entry name" value="MdtA-like_b-barrel"/>
</dbReference>
<evidence type="ECO:0000256" key="5">
    <source>
        <dbReference type="ARBA" id="ARBA00023136"/>
    </source>
</evidence>
<dbReference type="RefSeq" id="WP_340355454.1">
    <property type="nucleotide sequence ID" value="NZ_JBBKZU010000001.1"/>
</dbReference>
<keyword evidence="5" id="KW-0472">Membrane</keyword>
<name>A0ABU8V937_9BURK</name>
<dbReference type="Pfam" id="PF25989">
    <property type="entry name" value="YknX_C"/>
    <property type="match status" value="1"/>
</dbReference>
<evidence type="ECO:0000256" key="6">
    <source>
        <dbReference type="SAM" id="MobiDB-lite"/>
    </source>
</evidence>
<organism evidence="11 12">
    <name type="scientific">Variovorax ureilyticus</name>
    <dbReference type="NCBI Taxonomy" id="1836198"/>
    <lineage>
        <taxon>Bacteria</taxon>
        <taxon>Pseudomonadati</taxon>
        <taxon>Pseudomonadota</taxon>
        <taxon>Betaproteobacteria</taxon>
        <taxon>Burkholderiales</taxon>
        <taxon>Comamonadaceae</taxon>
        <taxon>Variovorax</taxon>
    </lineage>
</organism>
<evidence type="ECO:0000256" key="1">
    <source>
        <dbReference type="ARBA" id="ARBA00004236"/>
    </source>
</evidence>
<evidence type="ECO:0000313" key="11">
    <source>
        <dbReference type="EMBL" id="MEJ8810156.1"/>
    </source>
</evidence>
<sequence>MLALILVVGLAVGAWYLIKRSGEPAGGRPGFGAGGISQTVGHAAARRTDLPILIDALGTVTPLATITLRPQVGGVLTEVLYTEGQSVTKGQLLARIDPRPYEQALAQAQGTRVRDEAQLEAARVTLARYRTLLAQDSIARQDVDTQTALVKQLEGAVITDRAAEAAAKLNLDYTRITAPVTGRIGLRTVDPGNNVTANATTGIAVITQMNPIDVQFAVPQDRVPDIQAQLAKGESLQVKAMDRVRSSVLDTGTFSTLDNIVDTSTGTVKAKARFANQGAPLFPNQFVNVQMTLRTVNAVVVPVTAVRTGPNGTFVYVINEDRTVSMRAVKRGEATVDLVAITDGVKEGELVVTEGGDRLKDGARVMLQGEKPTPPRQGANGQRGEGQQQQRRQRPPPQ</sequence>
<dbReference type="PANTHER" id="PTHR30469">
    <property type="entry name" value="MULTIDRUG RESISTANCE PROTEIN MDTA"/>
    <property type="match status" value="1"/>
</dbReference>
<accession>A0ABU8V937</accession>
<evidence type="ECO:0000259" key="7">
    <source>
        <dbReference type="Pfam" id="PF25876"/>
    </source>
</evidence>
<evidence type="ECO:0000259" key="10">
    <source>
        <dbReference type="Pfam" id="PF25989"/>
    </source>
</evidence>
<comment type="similarity">
    <text evidence="2">Belongs to the membrane fusion protein (MFP) (TC 8.A.1) family.</text>
</comment>
<dbReference type="Gene3D" id="2.40.30.170">
    <property type="match status" value="1"/>
</dbReference>
<evidence type="ECO:0000259" key="9">
    <source>
        <dbReference type="Pfam" id="PF25944"/>
    </source>
</evidence>
<dbReference type="PANTHER" id="PTHR30469:SF12">
    <property type="entry name" value="MULTIDRUG RESISTANCE PROTEIN MDTA"/>
    <property type="match status" value="1"/>
</dbReference>
<feature type="domain" description="Multidrug resistance protein MdtA-like alpha-helical hairpin" evidence="7">
    <location>
        <begin position="105"/>
        <end position="174"/>
    </location>
</feature>
<dbReference type="Gene3D" id="2.40.50.100">
    <property type="match status" value="1"/>
</dbReference>
<protein>
    <submittedName>
        <fullName evidence="11">Efflux RND transporter periplasmic adaptor subunit</fullName>
    </submittedName>
</protein>
<feature type="domain" description="Multidrug resistance protein MdtA-like beta-barrel" evidence="9">
    <location>
        <begin position="211"/>
        <end position="293"/>
    </location>
</feature>
<feature type="compositionally biased region" description="Low complexity" evidence="6">
    <location>
        <begin position="376"/>
        <end position="390"/>
    </location>
</feature>
<dbReference type="InterPro" id="IPR058625">
    <property type="entry name" value="MdtA-like_BSH"/>
</dbReference>
<dbReference type="InterPro" id="IPR058637">
    <property type="entry name" value="YknX-like_C"/>
</dbReference>
<evidence type="ECO:0000256" key="3">
    <source>
        <dbReference type="ARBA" id="ARBA00022475"/>
    </source>
</evidence>
<dbReference type="SUPFAM" id="SSF111369">
    <property type="entry name" value="HlyD-like secretion proteins"/>
    <property type="match status" value="1"/>
</dbReference>
<comment type="caution">
    <text evidence="11">The sequence shown here is derived from an EMBL/GenBank/DDBJ whole genome shotgun (WGS) entry which is preliminary data.</text>
</comment>
<dbReference type="EMBL" id="JBBKZU010000001">
    <property type="protein sequence ID" value="MEJ8810156.1"/>
    <property type="molecule type" value="Genomic_DNA"/>
</dbReference>
<feature type="region of interest" description="Disordered" evidence="6">
    <location>
        <begin position="361"/>
        <end position="398"/>
    </location>
</feature>
<dbReference type="InterPro" id="IPR058624">
    <property type="entry name" value="MdtA-like_HH"/>
</dbReference>
<dbReference type="InterPro" id="IPR006143">
    <property type="entry name" value="RND_pump_MFP"/>
</dbReference>
<dbReference type="Gene3D" id="1.10.287.470">
    <property type="entry name" value="Helix hairpin bin"/>
    <property type="match status" value="1"/>
</dbReference>
<evidence type="ECO:0000313" key="12">
    <source>
        <dbReference type="Proteomes" id="UP001365846"/>
    </source>
</evidence>
<feature type="domain" description="Multidrug resistance protein MdtA-like barrel-sandwich hybrid" evidence="8">
    <location>
        <begin position="65"/>
        <end position="207"/>
    </location>
</feature>
<gene>
    <name evidence="11" type="ORF">WKW77_03705</name>
</gene>
<keyword evidence="12" id="KW-1185">Reference proteome</keyword>
<reference evidence="11 12" key="1">
    <citation type="submission" date="2024-03" db="EMBL/GenBank/DDBJ databases">
        <title>Novel species of the genus Variovorax.</title>
        <authorList>
            <person name="Liu Q."/>
            <person name="Xin Y.-H."/>
        </authorList>
    </citation>
    <scope>NUCLEOTIDE SEQUENCE [LARGE SCALE GENOMIC DNA]</scope>
    <source>
        <strain evidence="11 12">KACC 18899</strain>
    </source>
</reference>
<evidence type="ECO:0000256" key="4">
    <source>
        <dbReference type="ARBA" id="ARBA00022519"/>
    </source>
</evidence>
<dbReference type="Proteomes" id="UP001365846">
    <property type="component" value="Unassembled WGS sequence"/>
</dbReference>
<keyword evidence="3" id="KW-1003">Cell membrane</keyword>
<dbReference type="Pfam" id="PF25917">
    <property type="entry name" value="BSH_RND"/>
    <property type="match status" value="1"/>
</dbReference>
<dbReference type="NCBIfam" id="TIGR01730">
    <property type="entry name" value="RND_mfp"/>
    <property type="match status" value="1"/>
</dbReference>